<dbReference type="Proteomes" id="UP000708208">
    <property type="component" value="Unassembled WGS sequence"/>
</dbReference>
<name>A0A8J2K5I0_9HEXA</name>
<protein>
    <submittedName>
        <fullName evidence="1">Uncharacterized protein</fullName>
    </submittedName>
</protein>
<dbReference type="AlphaFoldDB" id="A0A8J2K5I0"/>
<gene>
    <name evidence="1" type="ORF">AFUS01_LOCUS18652</name>
</gene>
<evidence type="ECO:0000313" key="2">
    <source>
        <dbReference type="Proteomes" id="UP000708208"/>
    </source>
</evidence>
<keyword evidence="2" id="KW-1185">Reference proteome</keyword>
<proteinExistence type="predicted"/>
<dbReference type="EMBL" id="CAJVCH010187130">
    <property type="protein sequence ID" value="CAG7729969.1"/>
    <property type="molecule type" value="Genomic_DNA"/>
</dbReference>
<reference evidence="1" key="1">
    <citation type="submission" date="2021-06" db="EMBL/GenBank/DDBJ databases">
        <authorList>
            <person name="Hodson N. C."/>
            <person name="Mongue J. A."/>
            <person name="Jaron S. K."/>
        </authorList>
    </citation>
    <scope>NUCLEOTIDE SEQUENCE</scope>
</reference>
<sequence length="68" mass="7715">MTFSPISSIRRDWSEVETGDSVLQDLYGGFHRSRVGIVDLDPKPISAIIKHHLREAEMIKAYNNSSLE</sequence>
<evidence type="ECO:0000313" key="1">
    <source>
        <dbReference type="EMBL" id="CAG7729969.1"/>
    </source>
</evidence>
<comment type="caution">
    <text evidence="1">The sequence shown here is derived from an EMBL/GenBank/DDBJ whole genome shotgun (WGS) entry which is preliminary data.</text>
</comment>
<accession>A0A8J2K5I0</accession>
<organism evidence="1 2">
    <name type="scientific">Allacma fusca</name>
    <dbReference type="NCBI Taxonomy" id="39272"/>
    <lineage>
        <taxon>Eukaryota</taxon>
        <taxon>Metazoa</taxon>
        <taxon>Ecdysozoa</taxon>
        <taxon>Arthropoda</taxon>
        <taxon>Hexapoda</taxon>
        <taxon>Collembola</taxon>
        <taxon>Symphypleona</taxon>
        <taxon>Sminthuridae</taxon>
        <taxon>Allacma</taxon>
    </lineage>
</organism>